<protein>
    <submittedName>
        <fullName evidence="1">Uncharacterized protein</fullName>
    </submittedName>
</protein>
<dbReference type="AlphaFoldDB" id="A0A059F185"/>
<name>A0A059F185_9MICR</name>
<dbReference type="HOGENOM" id="CLU_3423253_0_0_1"/>
<organism evidence="1 2">
    <name type="scientific">Anncaliia algerae PRA339</name>
    <dbReference type="NCBI Taxonomy" id="1288291"/>
    <lineage>
        <taxon>Eukaryota</taxon>
        <taxon>Fungi</taxon>
        <taxon>Fungi incertae sedis</taxon>
        <taxon>Microsporidia</taxon>
        <taxon>Tubulinosematoidea</taxon>
        <taxon>Tubulinosematidae</taxon>
        <taxon>Anncaliia</taxon>
    </lineage>
</organism>
<keyword evidence="2" id="KW-1185">Reference proteome</keyword>
<accession>A0A059F185</accession>
<sequence>MYDSICHKYEFINSTNGVNTQTV</sequence>
<reference evidence="2" key="1">
    <citation type="submission" date="2013-02" db="EMBL/GenBank/DDBJ databases">
        <authorList>
            <consortium name="The Broad Institute Genome Sequencing Platform"/>
            <person name="Cuomo C."/>
            <person name="Becnel J."/>
            <person name="Sanscrainte N."/>
            <person name="Walker B."/>
            <person name="Young S.K."/>
            <person name="Zeng Q."/>
            <person name="Gargeya S."/>
            <person name="Fitzgerald M."/>
            <person name="Haas B."/>
            <person name="Abouelleil A."/>
            <person name="Alvarado L."/>
            <person name="Arachchi H.M."/>
            <person name="Berlin A.M."/>
            <person name="Chapman S.B."/>
            <person name="Dewar J."/>
            <person name="Goldberg J."/>
            <person name="Griggs A."/>
            <person name="Gujja S."/>
            <person name="Hansen M."/>
            <person name="Howarth C."/>
            <person name="Imamovic A."/>
            <person name="Larimer J."/>
            <person name="McCowan C."/>
            <person name="Murphy C."/>
            <person name="Neiman D."/>
            <person name="Pearson M."/>
            <person name="Priest M."/>
            <person name="Roberts A."/>
            <person name="Saif S."/>
            <person name="Shea T."/>
            <person name="Sisk P."/>
            <person name="Sykes S."/>
            <person name="Wortman J."/>
            <person name="Nusbaum C."/>
            <person name="Birren B."/>
        </authorList>
    </citation>
    <scope>NUCLEOTIDE SEQUENCE [LARGE SCALE GENOMIC DNA]</scope>
    <source>
        <strain evidence="2">PRA339</strain>
    </source>
</reference>
<dbReference type="Proteomes" id="UP000030655">
    <property type="component" value="Unassembled WGS sequence"/>
</dbReference>
<evidence type="ECO:0000313" key="1">
    <source>
        <dbReference type="EMBL" id="KCZ80731.1"/>
    </source>
</evidence>
<proteinExistence type="predicted"/>
<gene>
    <name evidence="1" type="ORF">H312_01859</name>
</gene>
<reference evidence="1 2" key="2">
    <citation type="submission" date="2014-03" db="EMBL/GenBank/DDBJ databases">
        <title>The Genome Sequence of Anncaliia algerae insect isolate PRA339.</title>
        <authorList>
            <consortium name="The Broad Institute Genome Sequencing Platform"/>
            <consortium name="The Broad Institute Genome Sequencing Center for Infectious Disease"/>
            <person name="Cuomo C."/>
            <person name="Becnel J."/>
            <person name="Sanscrainte N."/>
            <person name="Walker B."/>
            <person name="Young S.K."/>
            <person name="Zeng Q."/>
            <person name="Gargeya S."/>
            <person name="Fitzgerald M."/>
            <person name="Haas B."/>
            <person name="Abouelleil A."/>
            <person name="Alvarado L."/>
            <person name="Arachchi H.M."/>
            <person name="Berlin A.M."/>
            <person name="Chapman S.B."/>
            <person name="Dewar J."/>
            <person name="Goldberg J."/>
            <person name="Griggs A."/>
            <person name="Gujja S."/>
            <person name="Hansen M."/>
            <person name="Howarth C."/>
            <person name="Imamovic A."/>
            <person name="Larimer J."/>
            <person name="McCowan C."/>
            <person name="Murphy C."/>
            <person name="Neiman D."/>
            <person name="Pearson M."/>
            <person name="Priest M."/>
            <person name="Roberts A."/>
            <person name="Saif S."/>
            <person name="Shea T."/>
            <person name="Sisk P."/>
            <person name="Sykes S."/>
            <person name="Wortman J."/>
            <person name="Nusbaum C."/>
            <person name="Birren B."/>
        </authorList>
    </citation>
    <scope>NUCLEOTIDE SEQUENCE [LARGE SCALE GENOMIC DNA]</scope>
    <source>
        <strain evidence="1 2">PRA339</strain>
    </source>
</reference>
<dbReference type="EMBL" id="KK365165">
    <property type="protein sequence ID" value="KCZ80731.1"/>
    <property type="molecule type" value="Genomic_DNA"/>
</dbReference>
<evidence type="ECO:0000313" key="2">
    <source>
        <dbReference type="Proteomes" id="UP000030655"/>
    </source>
</evidence>
<dbReference type="VEuPathDB" id="MicrosporidiaDB:H312_01859"/>